<dbReference type="EMBL" id="LK052889">
    <property type="protein sequence ID" value="CDR40160.1"/>
    <property type="molecule type" value="Genomic_DNA"/>
</dbReference>
<reference evidence="6" key="3">
    <citation type="submission" date="2017-01" db="EMBL/GenBank/DDBJ databases">
        <authorList>
            <person name="Mah S.A."/>
            <person name="Swanson W.J."/>
            <person name="Moy G.W."/>
            <person name="Vacquier V.D."/>
        </authorList>
    </citation>
    <scope>NUCLEOTIDE SEQUENCE [LARGE SCALE GENOMIC DNA]</scope>
    <source>
        <strain evidence="6">65</strain>
    </source>
</reference>
<proteinExistence type="inferred from homology"/>
<protein>
    <recommendedName>
        <fullName evidence="4">Altered inheritance of mitochondria protein 11</fullName>
    </recommendedName>
</protein>
<gene>
    <name evidence="4" type="primary">AIM11</name>
    <name evidence="6" type="ORF">BON22_2470</name>
    <name evidence="5" type="ORF">CYFA0S_04e04874g</name>
</gene>
<dbReference type="STRING" id="36022.A0A061ASL8"/>
<keyword evidence="7" id="KW-1185">Reference proteome</keyword>
<keyword evidence="2 4" id="KW-1133">Transmembrane helix</keyword>
<feature type="transmembrane region" description="Helical" evidence="4">
    <location>
        <begin position="29"/>
        <end position="47"/>
    </location>
</feature>
<dbReference type="EMBL" id="MPUK01000004">
    <property type="protein sequence ID" value="ONH67740.1"/>
    <property type="molecule type" value="Genomic_DNA"/>
</dbReference>
<evidence type="ECO:0000256" key="2">
    <source>
        <dbReference type="ARBA" id="ARBA00022989"/>
    </source>
</evidence>
<reference evidence="7" key="2">
    <citation type="journal article" date="2017" name="Genome Announc.">
        <title>Genome sequences of Cyberlindnera fabianii 65, Pichia kudriavzevii 129, and Saccharomyces cerevisiae 131 isolated from fermented masau fruits in Zimbabwe.</title>
        <authorList>
            <person name="van Rijswijck I.M.H."/>
            <person name="Derks M.F.L."/>
            <person name="Abee T."/>
            <person name="de Ridder D."/>
            <person name="Smid E.J."/>
        </authorList>
    </citation>
    <scope>NUCLEOTIDE SEQUENCE [LARGE SCALE GENOMIC DNA]</scope>
    <source>
        <strain evidence="7">65</strain>
    </source>
</reference>
<name>A0A061ASL8_CYBFA</name>
<evidence type="ECO:0000313" key="6">
    <source>
        <dbReference type="EMBL" id="ONH67740.1"/>
    </source>
</evidence>
<dbReference type="Proteomes" id="UP000189513">
    <property type="component" value="Unassembled WGS sequence"/>
</dbReference>
<dbReference type="AlphaFoldDB" id="A0A061ASL8"/>
<accession>A0A061ASL8</accession>
<dbReference type="GO" id="GO:0016020">
    <property type="term" value="C:membrane"/>
    <property type="evidence" value="ECO:0007669"/>
    <property type="project" value="UniProtKB-SubCell"/>
</dbReference>
<dbReference type="OMA" id="RFAYKST"/>
<sequence>MSETVHKINVPAVLSEHSVMYRERRRKQMLYFFGATATTLLFARIAHRGVQSRRYIPQLFNANHIPPPFSFQRDAMLAVAHASGLALSGFAMGITGLCWSWDVSTPREFGFKLKKFLGGDVAEQAIVDLPLDEESSSVQDVINKILNGEDISEQIDAAVNK</sequence>
<dbReference type="PANTHER" id="PTHR39136">
    <property type="entry name" value="ALTERED INHERITANCE OF MITOCHONDRIA PROTEIN 11"/>
    <property type="match status" value="1"/>
</dbReference>
<dbReference type="PANTHER" id="PTHR39136:SF1">
    <property type="entry name" value="ALTERED INHERITANCE OF MITOCHONDRIA PROTEIN 11"/>
    <property type="match status" value="1"/>
</dbReference>
<reference evidence="5" key="1">
    <citation type="journal article" date="2014" name="Genome Announc.">
        <title>Genome sequence of the yeast Cyberlindnera fabianii (Hansenula fabianii).</title>
        <authorList>
            <person name="Freel K.C."/>
            <person name="Sarilar V."/>
            <person name="Neuveglise C."/>
            <person name="Devillers H."/>
            <person name="Friedrich A."/>
            <person name="Schacherer J."/>
        </authorList>
    </citation>
    <scope>NUCLEOTIDE SEQUENCE</scope>
    <source>
        <strain evidence="5">YJS4271</strain>
    </source>
</reference>
<evidence type="ECO:0000313" key="5">
    <source>
        <dbReference type="EMBL" id="CDR40160.1"/>
    </source>
</evidence>
<comment type="subcellular location">
    <subcellularLocation>
        <location evidence="4">Membrane</location>
        <topology evidence="4">Multi-pass membrane protein</topology>
    </subcellularLocation>
</comment>
<evidence type="ECO:0000256" key="1">
    <source>
        <dbReference type="ARBA" id="ARBA00022692"/>
    </source>
</evidence>
<comment type="similarity">
    <text evidence="4">Belongs to the AIM11 family.</text>
</comment>
<evidence type="ECO:0000256" key="3">
    <source>
        <dbReference type="ARBA" id="ARBA00023136"/>
    </source>
</evidence>
<organism evidence="5">
    <name type="scientific">Cyberlindnera fabianii</name>
    <name type="common">Yeast</name>
    <name type="synonym">Hansenula fabianii</name>
    <dbReference type="NCBI Taxonomy" id="36022"/>
    <lineage>
        <taxon>Eukaryota</taxon>
        <taxon>Fungi</taxon>
        <taxon>Dikarya</taxon>
        <taxon>Ascomycota</taxon>
        <taxon>Saccharomycotina</taxon>
        <taxon>Saccharomycetes</taxon>
        <taxon>Phaffomycetales</taxon>
        <taxon>Phaffomycetaceae</taxon>
        <taxon>Cyberlindnera</taxon>
    </lineage>
</organism>
<keyword evidence="1 4" id="KW-0812">Transmembrane</keyword>
<dbReference type="GO" id="GO:0005739">
    <property type="term" value="C:mitochondrion"/>
    <property type="evidence" value="ECO:0007669"/>
    <property type="project" value="TreeGrafter"/>
</dbReference>
<dbReference type="InterPro" id="IPR038814">
    <property type="entry name" value="AIM11"/>
</dbReference>
<dbReference type="OrthoDB" id="4088121at2759"/>
<dbReference type="VEuPathDB" id="FungiDB:BON22_2470"/>
<evidence type="ECO:0000256" key="4">
    <source>
        <dbReference type="RuleBase" id="RU367098"/>
    </source>
</evidence>
<feature type="transmembrane region" description="Helical" evidence="4">
    <location>
        <begin position="75"/>
        <end position="99"/>
    </location>
</feature>
<evidence type="ECO:0000313" key="7">
    <source>
        <dbReference type="Proteomes" id="UP000189513"/>
    </source>
</evidence>
<keyword evidence="3 4" id="KW-0472">Membrane</keyword>